<dbReference type="GO" id="GO:0008017">
    <property type="term" value="F:microtubule binding"/>
    <property type="evidence" value="ECO:0007669"/>
    <property type="project" value="InterPro"/>
</dbReference>
<dbReference type="Pfam" id="PF03999">
    <property type="entry name" value="MAP65_ASE1"/>
    <property type="match status" value="1"/>
</dbReference>
<dbReference type="GO" id="GO:0051256">
    <property type="term" value="P:mitotic spindle midzone assembly"/>
    <property type="evidence" value="ECO:0007669"/>
    <property type="project" value="TreeGrafter"/>
</dbReference>
<feature type="region of interest" description="Disordered" evidence="2">
    <location>
        <begin position="463"/>
        <end position="772"/>
    </location>
</feature>
<proteinExistence type="predicted"/>
<feature type="compositionally biased region" description="Polar residues" evidence="2">
    <location>
        <begin position="517"/>
        <end position="531"/>
    </location>
</feature>
<reference evidence="3 4" key="1">
    <citation type="submission" date="2023-06" db="EMBL/GenBank/DDBJ databases">
        <title>Black Yeasts Isolated from many extreme environments.</title>
        <authorList>
            <person name="Coleine C."/>
            <person name="Stajich J.E."/>
            <person name="Selbmann L."/>
        </authorList>
    </citation>
    <scope>NUCLEOTIDE SEQUENCE [LARGE SCALE GENOMIC DNA]</scope>
    <source>
        <strain evidence="3 4">CCFEE 5887</strain>
    </source>
</reference>
<dbReference type="PANTHER" id="PTHR19321:SF41">
    <property type="entry name" value="FASCETTO-RELATED"/>
    <property type="match status" value="1"/>
</dbReference>
<dbReference type="GO" id="GO:1990023">
    <property type="term" value="C:mitotic spindle midzone"/>
    <property type="evidence" value="ECO:0007669"/>
    <property type="project" value="TreeGrafter"/>
</dbReference>
<feature type="compositionally biased region" description="Low complexity" evidence="2">
    <location>
        <begin position="490"/>
        <end position="507"/>
    </location>
</feature>
<gene>
    <name evidence="3" type="primary">ASE1</name>
    <name evidence="3" type="ORF">LTR25_007887</name>
</gene>
<feature type="compositionally biased region" description="Polar residues" evidence="2">
    <location>
        <begin position="615"/>
        <end position="625"/>
    </location>
</feature>
<sequence length="905" mass="101239">MPAPMDTSYLTTQVTTIIGQLHSIFDEIGVPRNERETRETELFTALSETLHNHLRSVNQEKNEMTEEAHNIIKTIKQMEASLDDEKDRGYDLDSNGLRVTYPLMDCLRDLKEKYNVVSRLHRERFEQVKKLVQALDSYSSHLESSFVKIRLPPTTSSTCPPTFDLSPSYVTTLDEEFTRVYDEYNRRIIVVQQHAEEIVRLWSELGIPQAQTDSLIVQHYRDSPEQLGLHQADLDRLKSRRDKLLDEKKSREKRLGEVKKNIETLWDRLGIEEADRKAFLAANRGCGLRAINEFEDELARLNELKRQNLHLFVEDARVRLQELWDMLYFSEEEMLDFTPAFSDVYSDALLSAHEGEIERLITLKEQRAPILAAVEKYKSLLADKEALSASAADASRLLLKPQKGEKRDPGKLLREEKMRKRIAKELPKVTAELAKTLQRYEDEYGRPFLIHGERFLDELDEAEAKAPPPRSKTPNGLPPRSKTPASTQTSKPAPSAAKSAPQARPASVMKGPPPRSTAKTPTGSRPGTIRQQAPPASTTSVAASQNKSPSKIPSRVPLGNLKNGNNSPERRAIPQASLQSQSQHEPQHNFAQSTRTMGPPRAPPPRMRDLFVPPQESTGRSAIPSQPQPASTGRPASTASSGSSESSRYVRPISPEDVYDDRERERMSYMSISLLNRDNRQQPPQQGGGDPHYPSSHQQQQHHPSHSSTSASIHSQNNNMRSNHPSAPPSTAASRQASNTSSNMTTGTTATSGSENWETYSDASEMEPERDVRETYYSKVHAHAAATTNSLGMGMGMGMGSHNLNGKRPMTATVTGAAGPGQQPSFAGQMAPPPAKVRMQMQMQNGHHYHHDHDQQQYGHGQHQQFRDVSDENLAHHVNNVNGHGPGPRIEGSESAWSTELEETY</sequence>
<protein>
    <submittedName>
        <fullName evidence="3">Microtubule bundling protein</fullName>
    </submittedName>
</protein>
<feature type="region of interest" description="Disordered" evidence="2">
    <location>
        <begin position="879"/>
        <end position="905"/>
    </location>
</feature>
<feature type="compositionally biased region" description="Low complexity" evidence="2">
    <location>
        <begin position="695"/>
        <end position="716"/>
    </location>
</feature>
<dbReference type="GO" id="GO:0005737">
    <property type="term" value="C:cytoplasm"/>
    <property type="evidence" value="ECO:0007669"/>
    <property type="project" value="TreeGrafter"/>
</dbReference>
<name>A0AAV9PYY5_9PEZI</name>
<dbReference type="PANTHER" id="PTHR19321">
    <property type="entry name" value="PROTEIN REGULATOR OF CYTOKINESIS 1 PRC1-RELATED"/>
    <property type="match status" value="1"/>
</dbReference>
<evidence type="ECO:0000256" key="1">
    <source>
        <dbReference type="SAM" id="Coils"/>
    </source>
</evidence>
<feature type="compositionally biased region" description="Low complexity" evidence="2">
    <location>
        <begin position="629"/>
        <end position="647"/>
    </location>
</feature>
<feature type="compositionally biased region" description="Low complexity" evidence="2">
    <location>
        <begin position="737"/>
        <end position="754"/>
    </location>
</feature>
<feature type="compositionally biased region" description="Low complexity" evidence="2">
    <location>
        <begin position="533"/>
        <end position="544"/>
    </location>
</feature>
<organism evidence="3 4">
    <name type="scientific">Vermiconidia calcicola</name>
    <dbReference type="NCBI Taxonomy" id="1690605"/>
    <lineage>
        <taxon>Eukaryota</taxon>
        <taxon>Fungi</taxon>
        <taxon>Dikarya</taxon>
        <taxon>Ascomycota</taxon>
        <taxon>Pezizomycotina</taxon>
        <taxon>Dothideomycetes</taxon>
        <taxon>Dothideomycetidae</taxon>
        <taxon>Mycosphaerellales</taxon>
        <taxon>Extremaceae</taxon>
        <taxon>Vermiconidia</taxon>
    </lineage>
</organism>
<evidence type="ECO:0000313" key="3">
    <source>
        <dbReference type="EMBL" id="KAK5532354.1"/>
    </source>
</evidence>
<dbReference type="Gene3D" id="1.20.58.1520">
    <property type="match status" value="1"/>
</dbReference>
<feature type="coiled-coil region" evidence="1">
    <location>
        <begin position="47"/>
        <end position="81"/>
    </location>
</feature>
<keyword evidence="4" id="KW-1185">Reference proteome</keyword>
<feature type="compositionally biased region" description="Polar residues" evidence="2">
    <location>
        <begin position="717"/>
        <end position="736"/>
    </location>
</feature>
<accession>A0AAV9PYY5</accession>
<evidence type="ECO:0000256" key="2">
    <source>
        <dbReference type="SAM" id="MobiDB-lite"/>
    </source>
</evidence>
<dbReference type="Proteomes" id="UP001345827">
    <property type="component" value="Unassembled WGS sequence"/>
</dbReference>
<dbReference type="AlphaFoldDB" id="A0AAV9PYY5"/>
<feature type="coiled-coil region" evidence="1">
    <location>
        <begin position="227"/>
        <end position="254"/>
    </location>
</feature>
<feature type="compositionally biased region" description="Polar residues" evidence="2">
    <location>
        <begin position="576"/>
        <end position="593"/>
    </location>
</feature>
<keyword evidence="1" id="KW-0175">Coiled coil</keyword>
<comment type="caution">
    <text evidence="3">The sequence shown here is derived from an EMBL/GenBank/DDBJ whole genome shotgun (WGS) entry which is preliminary data.</text>
</comment>
<dbReference type="InterPro" id="IPR007145">
    <property type="entry name" value="MAP65_Ase1_PRC1"/>
</dbReference>
<evidence type="ECO:0000313" key="4">
    <source>
        <dbReference type="Proteomes" id="UP001345827"/>
    </source>
</evidence>
<dbReference type="EMBL" id="JAXLQG010000015">
    <property type="protein sequence ID" value="KAK5532354.1"/>
    <property type="molecule type" value="Genomic_DNA"/>
</dbReference>